<dbReference type="InterPro" id="IPR009057">
    <property type="entry name" value="Homeodomain-like_sf"/>
</dbReference>
<evidence type="ECO:0000256" key="2">
    <source>
        <dbReference type="PROSITE-ProRule" id="PRU00335"/>
    </source>
</evidence>
<comment type="caution">
    <text evidence="4">The sequence shown here is derived from an EMBL/GenBank/DDBJ whole genome shotgun (WGS) entry which is preliminary data.</text>
</comment>
<protein>
    <submittedName>
        <fullName evidence="4">TetR family transcriptional regulator</fullName>
    </submittedName>
</protein>
<dbReference type="SUPFAM" id="SSF46689">
    <property type="entry name" value="Homeodomain-like"/>
    <property type="match status" value="1"/>
</dbReference>
<evidence type="ECO:0000259" key="3">
    <source>
        <dbReference type="PROSITE" id="PS50977"/>
    </source>
</evidence>
<proteinExistence type="predicted"/>
<dbReference type="InterPro" id="IPR001647">
    <property type="entry name" value="HTH_TetR"/>
</dbReference>
<name>A0A9D1TM24_9FIRM</name>
<dbReference type="Proteomes" id="UP000824162">
    <property type="component" value="Unassembled WGS sequence"/>
</dbReference>
<feature type="domain" description="HTH tetR-type" evidence="3">
    <location>
        <begin position="10"/>
        <end position="70"/>
    </location>
</feature>
<evidence type="ECO:0000256" key="1">
    <source>
        <dbReference type="ARBA" id="ARBA00023125"/>
    </source>
</evidence>
<dbReference type="EMBL" id="DXIJ01000010">
    <property type="protein sequence ID" value="HIV85308.1"/>
    <property type="molecule type" value="Genomic_DNA"/>
</dbReference>
<evidence type="ECO:0000313" key="4">
    <source>
        <dbReference type="EMBL" id="HIV85308.1"/>
    </source>
</evidence>
<accession>A0A9D1TM24</accession>
<gene>
    <name evidence="4" type="ORF">H9900_00690</name>
</gene>
<dbReference type="Pfam" id="PF17929">
    <property type="entry name" value="TetR_C_34"/>
    <property type="match status" value="1"/>
</dbReference>
<reference evidence="4" key="2">
    <citation type="submission" date="2021-04" db="EMBL/GenBank/DDBJ databases">
        <authorList>
            <person name="Gilroy R."/>
        </authorList>
    </citation>
    <scope>NUCLEOTIDE SEQUENCE</scope>
    <source>
        <strain evidence="4">5790</strain>
    </source>
</reference>
<dbReference type="Gene3D" id="1.10.357.10">
    <property type="entry name" value="Tetracycline Repressor, domain 2"/>
    <property type="match status" value="1"/>
</dbReference>
<keyword evidence="1 2" id="KW-0238">DNA-binding</keyword>
<evidence type="ECO:0000313" key="5">
    <source>
        <dbReference type="Proteomes" id="UP000824162"/>
    </source>
</evidence>
<feature type="DNA-binding region" description="H-T-H motif" evidence="2">
    <location>
        <begin position="33"/>
        <end position="52"/>
    </location>
</feature>
<dbReference type="InterPro" id="IPR041483">
    <property type="entry name" value="TetR_C_34"/>
</dbReference>
<organism evidence="4 5">
    <name type="scientific">Candidatus Monoglobus merdigallinarum</name>
    <dbReference type="NCBI Taxonomy" id="2838698"/>
    <lineage>
        <taxon>Bacteria</taxon>
        <taxon>Bacillati</taxon>
        <taxon>Bacillota</taxon>
        <taxon>Clostridia</taxon>
        <taxon>Monoglobales</taxon>
        <taxon>Monoglobaceae</taxon>
        <taxon>Monoglobus</taxon>
    </lineage>
</organism>
<dbReference type="GO" id="GO:0003677">
    <property type="term" value="F:DNA binding"/>
    <property type="evidence" value="ECO:0007669"/>
    <property type="project" value="UniProtKB-UniRule"/>
</dbReference>
<dbReference type="AlphaFoldDB" id="A0A9D1TM24"/>
<sequence>MPKGSEELTNARRDEIINACEALYKTMSFKEITLKNIGDITSFTRTSIYNYFRTKEEIFLALFEREYEHWNAALNDILDGSVQMTADGFADAIARSLENRQLLLKIMSMNLYDIECNSRQERLTDFKAQYGRCISSLEACLEKYFPDMTEAERQDFIYAFFPFMFGIYPYTYVNEKQRAAMEAAGVKYKLRTVYEITCSCVKMLLGG</sequence>
<dbReference type="PROSITE" id="PS50977">
    <property type="entry name" value="HTH_TETR_2"/>
    <property type="match status" value="1"/>
</dbReference>
<reference evidence="4" key="1">
    <citation type="journal article" date="2021" name="PeerJ">
        <title>Extensive microbial diversity within the chicken gut microbiome revealed by metagenomics and culture.</title>
        <authorList>
            <person name="Gilroy R."/>
            <person name="Ravi A."/>
            <person name="Getino M."/>
            <person name="Pursley I."/>
            <person name="Horton D.L."/>
            <person name="Alikhan N.F."/>
            <person name="Baker D."/>
            <person name="Gharbi K."/>
            <person name="Hall N."/>
            <person name="Watson M."/>
            <person name="Adriaenssens E.M."/>
            <person name="Foster-Nyarko E."/>
            <person name="Jarju S."/>
            <person name="Secka A."/>
            <person name="Antonio M."/>
            <person name="Oren A."/>
            <person name="Chaudhuri R.R."/>
            <person name="La Ragione R."/>
            <person name="Hildebrand F."/>
            <person name="Pallen M.J."/>
        </authorList>
    </citation>
    <scope>NUCLEOTIDE SEQUENCE</scope>
    <source>
        <strain evidence="4">5790</strain>
    </source>
</reference>